<evidence type="ECO:0000313" key="4">
    <source>
        <dbReference type="Proteomes" id="UP000527143"/>
    </source>
</evidence>
<organism evidence="3 4">
    <name type="scientific">Sphingomonas xinjiangensis</name>
    <dbReference type="NCBI Taxonomy" id="643568"/>
    <lineage>
        <taxon>Bacteria</taxon>
        <taxon>Pseudomonadati</taxon>
        <taxon>Pseudomonadota</taxon>
        <taxon>Alphaproteobacteria</taxon>
        <taxon>Sphingomonadales</taxon>
        <taxon>Sphingomonadaceae</taxon>
        <taxon>Sphingomonas</taxon>
    </lineage>
</organism>
<keyword evidence="2" id="KW-1133">Transmembrane helix</keyword>
<keyword evidence="4" id="KW-1185">Reference proteome</keyword>
<reference evidence="3 4" key="1">
    <citation type="submission" date="2020-08" db="EMBL/GenBank/DDBJ databases">
        <title>Genomic Encyclopedia of Type Strains, Phase IV (KMG-IV): sequencing the most valuable type-strain genomes for metagenomic binning, comparative biology and taxonomic classification.</title>
        <authorList>
            <person name="Goeker M."/>
        </authorList>
    </citation>
    <scope>NUCLEOTIDE SEQUENCE [LARGE SCALE GENOMIC DNA]</scope>
    <source>
        <strain evidence="3 4">DSM 26736</strain>
    </source>
</reference>
<dbReference type="EMBL" id="JACIJF010000004">
    <property type="protein sequence ID" value="MBB5710779.1"/>
    <property type="molecule type" value="Genomic_DNA"/>
</dbReference>
<feature type="region of interest" description="Disordered" evidence="1">
    <location>
        <begin position="1"/>
        <end position="23"/>
    </location>
</feature>
<dbReference type="RefSeq" id="WP_184086951.1">
    <property type="nucleotide sequence ID" value="NZ_JACIJF010000004.1"/>
</dbReference>
<sequence length="55" mass="5309">MRRTDDSSGALSTAPAALPVPEKPAGLPILGAALFVIACAVGGAVVAIVRPLGLG</sequence>
<evidence type="ECO:0000256" key="1">
    <source>
        <dbReference type="SAM" id="MobiDB-lite"/>
    </source>
</evidence>
<protein>
    <submittedName>
        <fullName evidence="3">Uncharacterized protein</fullName>
    </submittedName>
</protein>
<dbReference type="AlphaFoldDB" id="A0A840YFM7"/>
<keyword evidence="2" id="KW-0472">Membrane</keyword>
<comment type="caution">
    <text evidence="3">The sequence shown here is derived from an EMBL/GenBank/DDBJ whole genome shotgun (WGS) entry which is preliminary data.</text>
</comment>
<proteinExistence type="predicted"/>
<evidence type="ECO:0000256" key="2">
    <source>
        <dbReference type="SAM" id="Phobius"/>
    </source>
</evidence>
<evidence type="ECO:0000313" key="3">
    <source>
        <dbReference type="EMBL" id="MBB5710779.1"/>
    </source>
</evidence>
<gene>
    <name evidence="3" type="ORF">FHT02_002010</name>
</gene>
<name>A0A840YFM7_9SPHN</name>
<feature type="transmembrane region" description="Helical" evidence="2">
    <location>
        <begin position="29"/>
        <end position="49"/>
    </location>
</feature>
<accession>A0A840YFM7</accession>
<keyword evidence="2" id="KW-0812">Transmembrane</keyword>
<dbReference type="Proteomes" id="UP000527143">
    <property type="component" value="Unassembled WGS sequence"/>
</dbReference>